<gene>
    <name evidence="2" type="ORF">DXC89_11460</name>
</gene>
<evidence type="ECO:0000313" key="2">
    <source>
        <dbReference type="EMBL" id="RGK90334.1"/>
    </source>
</evidence>
<evidence type="ECO:0000256" key="1">
    <source>
        <dbReference type="SAM" id="Phobius"/>
    </source>
</evidence>
<evidence type="ECO:0000313" key="3">
    <source>
        <dbReference type="Proteomes" id="UP000260835"/>
    </source>
</evidence>
<dbReference type="AlphaFoldDB" id="A0A3E4Q9Q4"/>
<organism evidence="2 3">
    <name type="scientific">Prevotella disiens</name>
    <dbReference type="NCBI Taxonomy" id="28130"/>
    <lineage>
        <taxon>Bacteria</taxon>
        <taxon>Pseudomonadati</taxon>
        <taxon>Bacteroidota</taxon>
        <taxon>Bacteroidia</taxon>
        <taxon>Bacteroidales</taxon>
        <taxon>Prevotellaceae</taxon>
        <taxon>Prevotella</taxon>
    </lineage>
</organism>
<sequence length="84" mass="9316">MATIDFENIESQNNSDNKYLELCKKGRYIEAVKVYKDDTGCGLAEAKAYIDNLRSEYGVQPQSAGQGCMVAVSILIIVSFLIFL</sequence>
<proteinExistence type="predicted"/>
<keyword evidence="1" id="KW-0812">Transmembrane</keyword>
<dbReference type="InterPro" id="IPR014719">
    <property type="entry name" value="Ribosomal_bL12_C/ClpS-like"/>
</dbReference>
<dbReference type="EMBL" id="QSRD01000162">
    <property type="protein sequence ID" value="RGK90334.1"/>
    <property type="molecule type" value="Genomic_DNA"/>
</dbReference>
<accession>A0A3E4Q9Q4</accession>
<protein>
    <recommendedName>
        <fullName evidence="4">Ribosomal protein L7/L12 C-terminal domain-containing protein</fullName>
    </recommendedName>
</protein>
<keyword evidence="1" id="KW-0472">Membrane</keyword>
<reference evidence="2 3" key="1">
    <citation type="submission" date="2018-08" db="EMBL/GenBank/DDBJ databases">
        <title>A genome reference for cultivated species of the human gut microbiota.</title>
        <authorList>
            <person name="Zou Y."/>
            <person name="Xue W."/>
            <person name="Luo G."/>
        </authorList>
    </citation>
    <scope>NUCLEOTIDE SEQUENCE [LARGE SCALE GENOMIC DNA]</scope>
    <source>
        <strain evidence="2 3">TF09-12</strain>
    </source>
</reference>
<feature type="transmembrane region" description="Helical" evidence="1">
    <location>
        <begin position="64"/>
        <end position="83"/>
    </location>
</feature>
<comment type="caution">
    <text evidence="2">The sequence shown here is derived from an EMBL/GenBank/DDBJ whole genome shotgun (WGS) entry which is preliminary data.</text>
</comment>
<evidence type="ECO:0008006" key="4">
    <source>
        <dbReference type="Google" id="ProtNLM"/>
    </source>
</evidence>
<name>A0A3E4Q9Q4_9BACT</name>
<dbReference type="Gene3D" id="3.30.1390.10">
    <property type="match status" value="1"/>
</dbReference>
<keyword evidence="1" id="KW-1133">Transmembrane helix</keyword>
<dbReference type="Proteomes" id="UP000260835">
    <property type="component" value="Unassembled WGS sequence"/>
</dbReference>
<dbReference type="RefSeq" id="WP_117654392.1">
    <property type="nucleotide sequence ID" value="NZ_CABOGP010000162.1"/>
</dbReference>